<organism evidence="2 3">
    <name type="scientific">Epichloe festucae (strain Fl1)</name>
    <dbReference type="NCBI Taxonomy" id="877507"/>
    <lineage>
        <taxon>Eukaryota</taxon>
        <taxon>Fungi</taxon>
        <taxon>Dikarya</taxon>
        <taxon>Ascomycota</taxon>
        <taxon>Pezizomycotina</taxon>
        <taxon>Sordariomycetes</taxon>
        <taxon>Hypocreomycetidae</taxon>
        <taxon>Hypocreales</taxon>
        <taxon>Clavicipitaceae</taxon>
        <taxon>Epichloe</taxon>
    </lineage>
</organism>
<accession>A0A7U3SMX2</accession>
<gene>
    <name evidence="2" type="ORF">C2857_000993</name>
</gene>
<dbReference type="Proteomes" id="UP000594364">
    <property type="component" value="Chromosome 6"/>
</dbReference>
<evidence type="ECO:0000313" key="3">
    <source>
        <dbReference type="Proteomes" id="UP000594364"/>
    </source>
</evidence>
<evidence type="ECO:0000256" key="1">
    <source>
        <dbReference type="SAM" id="MobiDB-lite"/>
    </source>
</evidence>
<evidence type="ECO:0000313" key="2">
    <source>
        <dbReference type="EMBL" id="QPH16369.1"/>
    </source>
</evidence>
<reference evidence="2 3" key="1">
    <citation type="journal article" date="2018" name="PLoS Genet.">
        <title>Repeat elements organise 3D genome structure and mediate transcription in the filamentous fungus Epichloe festucae.</title>
        <authorList>
            <person name="Winter D.J."/>
            <person name="Ganley A.R.D."/>
            <person name="Young C.A."/>
            <person name="Liachko I."/>
            <person name="Schardl C.L."/>
            <person name="Dupont P.Y."/>
            <person name="Berry D."/>
            <person name="Ram A."/>
            <person name="Scott B."/>
            <person name="Cox M.P."/>
        </authorList>
    </citation>
    <scope>NUCLEOTIDE SEQUENCE [LARGE SCALE GENOMIC DNA]</scope>
    <source>
        <strain evidence="2 3">Fl1</strain>
    </source>
</reference>
<dbReference type="AlphaFoldDB" id="A0A7U3SMX2"/>
<feature type="region of interest" description="Disordered" evidence="1">
    <location>
        <begin position="57"/>
        <end position="100"/>
    </location>
</feature>
<name>A0A7U3SMX2_EPIFF</name>
<keyword evidence="3" id="KW-1185">Reference proteome</keyword>
<protein>
    <submittedName>
        <fullName evidence="2">Uncharacterized protein</fullName>
    </submittedName>
</protein>
<dbReference type="EMBL" id="CP031390">
    <property type="protein sequence ID" value="QPH16369.1"/>
    <property type="molecule type" value="Genomic_DNA"/>
</dbReference>
<proteinExistence type="predicted"/>
<sequence length="116" mass="12877">MISYESDYFFSHTEAAWKLSEIPDPRDPDPVRYALLASFAEALVAAFNWKLEQGLGRGGAQNAGSDAGRLESSPGWTGRVKPLPERLNLRPNDNESADPSFLKRNIEAPMGYLYCV</sequence>
<dbReference type="OrthoDB" id="5422293at2759"/>